<evidence type="ECO:0000256" key="3">
    <source>
        <dbReference type="ARBA" id="ARBA00022490"/>
    </source>
</evidence>
<accession>A0A5C7Y9B1</accession>
<comment type="subcellular location">
    <subcellularLocation>
        <location evidence="1">Cytoplasm</location>
    </subcellularLocation>
</comment>
<dbReference type="GO" id="GO:0005737">
    <property type="term" value="C:cytoplasm"/>
    <property type="evidence" value="ECO:0007669"/>
    <property type="project" value="UniProtKB-SubCell"/>
</dbReference>
<dbReference type="InterPro" id="IPR025734">
    <property type="entry name" value="EspG"/>
</dbReference>
<protein>
    <submittedName>
        <fullName evidence="5">ESX secretion-associated protein EspG</fullName>
    </submittedName>
</protein>
<evidence type="ECO:0000256" key="2">
    <source>
        <dbReference type="ARBA" id="ARBA00006411"/>
    </source>
</evidence>
<sequence length="318" mass="33393">MAVAVGARLSTTSEGLWLTAALARVTRLPAMLNVRPVGGLEGLSTHPGLVELESAGVCHGGVLDADVADWVMTLGRPDIELGLTINAGMQASGRAAVPPPMLQVPDDPIEAYAALMEWNNRRPPQRVAVLCRRDGHWVCAARMWQPGAGVDGPVAEDLDEIVVSPLGQDRTVSAAVHDLLGSAAPAQFQGASIESDVLDSIVSHWQANPETNVVALLVDAGLSPEQARVVEAVGDMGTTRASIAAVEHRVEGPTVARLAVMIADTAVGRVLVSSNSGPDGRLWTMLTAGTEQRFGAALTELLESLPSGTQWVQHRRVS</sequence>
<keyword evidence="4" id="KW-0143">Chaperone</keyword>
<organism evidence="5 6">
    <name type="scientific">Mycolicibacter arupensis</name>
    <dbReference type="NCBI Taxonomy" id="342002"/>
    <lineage>
        <taxon>Bacteria</taxon>
        <taxon>Bacillati</taxon>
        <taxon>Actinomycetota</taxon>
        <taxon>Actinomycetes</taxon>
        <taxon>Mycobacteriales</taxon>
        <taxon>Mycobacteriaceae</taxon>
        <taxon>Mycolicibacter</taxon>
    </lineage>
</organism>
<comment type="similarity">
    <text evidence="2">Belongs to the EspG family.</text>
</comment>
<proteinExistence type="inferred from homology"/>
<evidence type="ECO:0000313" key="6">
    <source>
        <dbReference type="Proteomes" id="UP000321797"/>
    </source>
</evidence>
<reference evidence="5 6" key="1">
    <citation type="submission" date="2018-09" db="EMBL/GenBank/DDBJ databases">
        <title>Metagenome Assembled Genomes from an Advanced Water Purification Facility.</title>
        <authorList>
            <person name="Stamps B.W."/>
            <person name="Spear J.R."/>
        </authorList>
    </citation>
    <scope>NUCLEOTIDE SEQUENCE [LARGE SCALE GENOMIC DNA]</scope>
    <source>
        <strain evidence="5">Bin_29_2</strain>
    </source>
</reference>
<dbReference type="Pfam" id="PF14011">
    <property type="entry name" value="ESX-1_EspG"/>
    <property type="match status" value="1"/>
</dbReference>
<comment type="caution">
    <text evidence="5">The sequence shown here is derived from an EMBL/GenBank/DDBJ whole genome shotgun (WGS) entry which is preliminary data.</text>
</comment>
<evidence type="ECO:0000256" key="4">
    <source>
        <dbReference type="ARBA" id="ARBA00023186"/>
    </source>
</evidence>
<name>A0A5C7Y9B1_9MYCO</name>
<dbReference type="AlphaFoldDB" id="A0A5C7Y9B1"/>
<dbReference type="EMBL" id="SSGD01000031">
    <property type="protein sequence ID" value="TXI57988.1"/>
    <property type="molecule type" value="Genomic_DNA"/>
</dbReference>
<evidence type="ECO:0000313" key="5">
    <source>
        <dbReference type="EMBL" id="TXI57988.1"/>
    </source>
</evidence>
<dbReference type="Proteomes" id="UP000321797">
    <property type="component" value="Unassembled WGS sequence"/>
</dbReference>
<gene>
    <name evidence="5" type="ORF">E6Q54_06855</name>
</gene>
<keyword evidence="3" id="KW-0963">Cytoplasm</keyword>
<evidence type="ECO:0000256" key="1">
    <source>
        <dbReference type="ARBA" id="ARBA00004496"/>
    </source>
</evidence>